<feature type="region of interest" description="Disordered" evidence="1">
    <location>
        <begin position="702"/>
        <end position="744"/>
    </location>
</feature>
<dbReference type="PANTHER" id="PTHR46087:SF11">
    <property type="entry name" value="PROTEIN SEMI-ROLLED LEAF 2"/>
    <property type="match status" value="1"/>
</dbReference>
<organism evidence="2 3">
    <name type="scientific">Apatococcus lobatus</name>
    <dbReference type="NCBI Taxonomy" id="904363"/>
    <lineage>
        <taxon>Eukaryota</taxon>
        <taxon>Viridiplantae</taxon>
        <taxon>Chlorophyta</taxon>
        <taxon>core chlorophytes</taxon>
        <taxon>Trebouxiophyceae</taxon>
        <taxon>Chlorellales</taxon>
        <taxon>Chlorellaceae</taxon>
        <taxon>Apatococcus</taxon>
    </lineage>
</organism>
<proteinExistence type="predicted"/>
<comment type="caution">
    <text evidence="2">The sequence shown here is derived from an EMBL/GenBank/DDBJ whole genome shotgun (WGS) entry which is preliminary data.</text>
</comment>
<evidence type="ECO:0000313" key="2">
    <source>
        <dbReference type="EMBL" id="KAK9840005.1"/>
    </source>
</evidence>
<dbReference type="PANTHER" id="PTHR46087">
    <property type="entry name" value="PUTATIVE, EXPRESSED-RELATED"/>
    <property type="match status" value="1"/>
</dbReference>
<gene>
    <name evidence="2" type="ORF">WJX74_001868</name>
</gene>
<dbReference type="InterPro" id="IPR055296">
    <property type="entry name" value="SRL2-like"/>
</dbReference>
<feature type="compositionally biased region" description="Polar residues" evidence="1">
    <location>
        <begin position="725"/>
        <end position="744"/>
    </location>
</feature>
<evidence type="ECO:0000313" key="3">
    <source>
        <dbReference type="Proteomes" id="UP001438707"/>
    </source>
</evidence>
<name>A0AAW1S2F0_9CHLO</name>
<dbReference type="EMBL" id="JALJOS010000004">
    <property type="protein sequence ID" value="KAK9840005.1"/>
    <property type="molecule type" value="Genomic_DNA"/>
</dbReference>
<dbReference type="Proteomes" id="UP001438707">
    <property type="component" value="Unassembled WGS sequence"/>
</dbReference>
<keyword evidence="3" id="KW-1185">Reference proteome</keyword>
<sequence>MDTGCRCFGIAASSRRPVKRYNALVPECFPRDPPPVNQAPDPAQERKYKKLCEYLDHNPERIPKASRRLARTINKHLVSRKHGYVCLAAQTYIYLLDRLQPSDSSLLAKELILEHVAKAPTPVRSPGVPEGTAHPHVYSVVGLLLTQRNQELRVLGLQLLTHFIDAQADAVCLNGIERFMPLLCTEALQERAGFSMRLGQGGAPGGLTTPAAMQSVAALAAFLRLLGRTNQTSTDLTQIQATIQEFMLRVKAGNSQPASGAATPTGPVPSGPAEEQRVAQQAFTALARLIKNAAVGDDIVLAALHFLWQRGAWQQAGPHTHLQTLIVSTLSQVCAESQQSFLLFQLLLQHAATTRPFPERQLNGLMAVVVATAEGNGLLTGVLAAPALTLVMQTLPKISASAPEAVQKSIGAVGDMAVSHMAGAAGAMPMLEAISACLSAINSRGDGSDQEGSEGLLLISVAASQMRNPPAQGRFVHMFPVELIRQLAIVLRRGNDIRRELAHAILASLLSKDPSATLGPHQAALLLSGTWHELAHQSNGPDAYALAQRVVVEVMRRSLPPALLHAAHFLLALRAEAVDAAALASGQAPQQTGAASVSGAAGSSRLSGLTPVRICYVIMVYNSCMGHLLRRLKLSTSHSEAFLAINELVVRDENLAYEALQKMLQSLQAQQAGGEEGRARLPQLISSSRVLQEAGWPDAQSRLMQPFSPAPLTDDPTWRLPAPQAPSSSNRRTPSGTRQSGAMSSVSSLAMYPLTTASAEEIANLELRALPRFDDLVAVSQQQGYGHNAPSVAASVGGASVASNFQDVASECQGTAEDLRHALKMAACIVASPVKLAPVSADVFEGEQGAFCLSAHRPWLLMASA</sequence>
<accession>A0AAW1S2F0</accession>
<reference evidence="2 3" key="1">
    <citation type="journal article" date="2024" name="Nat. Commun.">
        <title>Phylogenomics reveals the evolutionary origins of lichenization in chlorophyte algae.</title>
        <authorList>
            <person name="Puginier C."/>
            <person name="Libourel C."/>
            <person name="Otte J."/>
            <person name="Skaloud P."/>
            <person name="Haon M."/>
            <person name="Grisel S."/>
            <person name="Petersen M."/>
            <person name="Berrin J.G."/>
            <person name="Delaux P.M."/>
            <person name="Dal Grande F."/>
            <person name="Keller J."/>
        </authorList>
    </citation>
    <scope>NUCLEOTIDE SEQUENCE [LARGE SCALE GENOMIC DNA]</scope>
    <source>
        <strain evidence="2 3">SAG 2145</strain>
    </source>
</reference>
<protein>
    <submittedName>
        <fullName evidence="2">Uncharacterized protein</fullName>
    </submittedName>
</protein>
<dbReference type="AlphaFoldDB" id="A0AAW1S2F0"/>
<evidence type="ECO:0000256" key="1">
    <source>
        <dbReference type="SAM" id="MobiDB-lite"/>
    </source>
</evidence>